<dbReference type="InterPro" id="IPR046458">
    <property type="entry name" value="PMI_typeI_hel"/>
</dbReference>
<keyword evidence="15" id="KW-1185">Reference proteome</keyword>
<dbReference type="PIRSF" id="PIRSF001480">
    <property type="entry name" value="Mannose-6-phosphate_isomerase"/>
    <property type="match status" value="1"/>
</dbReference>
<protein>
    <recommendedName>
        <fullName evidence="3">mannose-6-phosphate isomerase</fullName>
        <ecNumber evidence="3">5.3.1.8</ecNumber>
    </recommendedName>
    <alternativeName>
        <fullName evidence="7">Phosphohexomutase</fullName>
    </alternativeName>
    <alternativeName>
        <fullName evidence="8">Phosphomannose isomerase</fullName>
    </alternativeName>
</protein>
<reference evidence="14" key="1">
    <citation type="submission" date="2022-02" db="EMBL/GenBank/DDBJ databases">
        <title>Vibrio sp. nov., a new bacterium isolated from Bohai sea, China.</title>
        <authorList>
            <person name="Yuan Y."/>
        </authorList>
    </citation>
    <scope>NUCLEOTIDE SEQUENCE</scope>
    <source>
        <strain evidence="14">DBSS07</strain>
    </source>
</reference>
<evidence type="ECO:0000259" key="12">
    <source>
        <dbReference type="Pfam" id="PF20512"/>
    </source>
</evidence>
<dbReference type="SUPFAM" id="SSF51182">
    <property type="entry name" value="RmlC-like cupins"/>
    <property type="match status" value="1"/>
</dbReference>
<feature type="binding site" evidence="10">
    <location>
        <position position="113"/>
    </location>
    <ligand>
        <name>Zn(2+)</name>
        <dbReference type="ChEBI" id="CHEBI:29105"/>
    </ligand>
</feature>
<evidence type="ECO:0000259" key="11">
    <source>
        <dbReference type="Pfam" id="PF20511"/>
    </source>
</evidence>
<evidence type="ECO:0000259" key="13">
    <source>
        <dbReference type="Pfam" id="PF21621"/>
    </source>
</evidence>
<keyword evidence="4 10" id="KW-0479">Metal-binding</keyword>
<accession>A0A9X3CE67</accession>
<feature type="domain" description="Phosphomannose isomerase type I catalytic" evidence="11">
    <location>
        <begin position="18"/>
        <end position="164"/>
    </location>
</feature>
<dbReference type="PANTHER" id="PTHR10309:SF0">
    <property type="entry name" value="MANNOSE-6-PHOSPHATE ISOMERASE"/>
    <property type="match status" value="1"/>
</dbReference>
<dbReference type="Proteomes" id="UP001155586">
    <property type="component" value="Unassembled WGS sequence"/>
</dbReference>
<sequence>MNYANEATHKQHIPAFLPMHNVIQNYAWGSTNSLQSLFGFNNDKEEPQAELWMGAHPNGCSYVDIDGQQHNLAELIARQPEQYLGKTTFEQFGELPYLFKVLAAEKALSIQVHPSKLQAEAGFLKEQNQGTPLTAGNRNYKDPNHKPELVYALTLYQAMNGFRSLEEIIEYFAKLDISELAPIIDHLINNQTDLGLSQFFSSLLTLDEKIKQSAINKLIDKVSIIEEPVCSLISKLADQYPGDIGLFSPLILNVITLQPGEAMFLDAQTPHAYIKGTGLEIMANSDNVLRAGLTPKYIDVEELIACTRFEPKPLSSLKLSPTQSGDTLNYAIPVDDFKFSILSPTHPMEVETQSGEILLAIDSLVNLQHTNGDSCDLKPGQSVFIPACSERYTVKSAGRVARAFC</sequence>
<evidence type="ECO:0000256" key="5">
    <source>
        <dbReference type="ARBA" id="ARBA00022833"/>
    </source>
</evidence>
<organism evidence="14 15">
    <name type="scientific">Vibrio paucivorans</name>
    <dbReference type="NCBI Taxonomy" id="2829489"/>
    <lineage>
        <taxon>Bacteria</taxon>
        <taxon>Pseudomonadati</taxon>
        <taxon>Pseudomonadota</taxon>
        <taxon>Gammaproteobacteria</taxon>
        <taxon>Vibrionales</taxon>
        <taxon>Vibrionaceae</taxon>
        <taxon>Vibrio</taxon>
    </lineage>
</organism>
<comment type="caution">
    <text evidence="14">The sequence shown here is derived from an EMBL/GenBank/DDBJ whole genome shotgun (WGS) entry which is preliminary data.</text>
</comment>
<evidence type="ECO:0000256" key="3">
    <source>
        <dbReference type="ARBA" id="ARBA00011956"/>
    </source>
</evidence>
<dbReference type="Gene3D" id="1.10.441.10">
    <property type="entry name" value="Phosphomannose Isomerase, domain 2"/>
    <property type="match status" value="1"/>
</dbReference>
<evidence type="ECO:0000256" key="2">
    <source>
        <dbReference type="ARBA" id="ARBA00010772"/>
    </source>
</evidence>
<dbReference type="PANTHER" id="PTHR10309">
    <property type="entry name" value="MANNOSE-6-PHOSPHATE ISOMERASE"/>
    <property type="match status" value="1"/>
</dbReference>
<dbReference type="GO" id="GO:0009298">
    <property type="term" value="P:GDP-mannose biosynthetic process"/>
    <property type="evidence" value="ECO:0007669"/>
    <property type="project" value="InterPro"/>
</dbReference>
<evidence type="ECO:0000256" key="9">
    <source>
        <dbReference type="PIRSR" id="PIRSR001480-1"/>
    </source>
</evidence>
<feature type="binding site" evidence="10">
    <location>
        <position position="148"/>
    </location>
    <ligand>
        <name>Zn(2+)</name>
        <dbReference type="ChEBI" id="CHEBI:29105"/>
    </ligand>
</feature>
<dbReference type="RefSeq" id="WP_265687517.1">
    <property type="nucleotide sequence ID" value="NZ_JAKRRX010000045.1"/>
</dbReference>
<proteinExistence type="inferred from homology"/>
<evidence type="ECO:0000313" key="14">
    <source>
        <dbReference type="EMBL" id="MCW8334101.1"/>
    </source>
</evidence>
<dbReference type="PROSITE" id="PS00965">
    <property type="entry name" value="PMI_I_1"/>
    <property type="match status" value="1"/>
</dbReference>
<keyword evidence="5 10" id="KW-0862">Zinc</keyword>
<name>A0A9X3CE67_9VIBR</name>
<dbReference type="InterPro" id="IPR011051">
    <property type="entry name" value="RmlC_Cupin_sf"/>
</dbReference>
<dbReference type="PROSITE" id="PS00966">
    <property type="entry name" value="PMI_I_2"/>
    <property type="match status" value="1"/>
</dbReference>
<dbReference type="EMBL" id="JAKRRX010000045">
    <property type="protein sequence ID" value="MCW8334101.1"/>
    <property type="molecule type" value="Genomic_DNA"/>
</dbReference>
<dbReference type="InterPro" id="IPR046457">
    <property type="entry name" value="PMI_typeI_cat"/>
</dbReference>
<dbReference type="GO" id="GO:0005975">
    <property type="term" value="P:carbohydrate metabolic process"/>
    <property type="evidence" value="ECO:0007669"/>
    <property type="project" value="InterPro"/>
</dbReference>
<feature type="binding site" evidence="10">
    <location>
        <position position="111"/>
    </location>
    <ligand>
        <name>Zn(2+)</name>
        <dbReference type="ChEBI" id="CHEBI:29105"/>
    </ligand>
</feature>
<dbReference type="GO" id="GO:0004476">
    <property type="term" value="F:mannose-6-phosphate isomerase activity"/>
    <property type="evidence" value="ECO:0007669"/>
    <property type="project" value="UniProtKB-EC"/>
</dbReference>
<dbReference type="PRINTS" id="PR00714">
    <property type="entry name" value="MAN6PISMRASE"/>
</dbReference>
<feature type="binding site" evidence="10">
    <location>
        <position position="271"/>
    </location>
    <ligand>
        <name>Zn(2+)</name>
        <dbReference type="ChEBI" id="CHEBI:29105"/>
    </ligand>
</feature>
<comment type="cofactor">
    <cofactor evidence="10">
        <name>Zn(2+)</name>
        <dbReference type="ChEBI" id="CHEBI:29105"/>
    </cofactor>
    <text evidence="10">Binds 1 zinc ion per subunit.</text>
</comment>
<feature type="domain" description="Mannose-6-phosphate isomerase cupin" evidence="13">
    <location>
        <begin position="327"/>
        <end position="403"/>
    </location>
</feature>
<dbReference type="Gene3D" id="2.60.120.10">
    <property type="entry name" value="Jelly Rolls"/>
    <property type="match status" value="2"/>
</dbReference>
<dbReference type="CDD" id="cd07011">
    <property type="entry name" value="cupin_PMI_type_I_N"/>
    <property type="match status" value="1"/>
</dbReference>
<evidence type="ECO:0000256" key="10">
    <source>
        <dbReference type="PIRSR" id="PIRSR001480-2"/>
    </source>
</evidence>
<dbReference type="InterPro" id="IPR018050">
    <property type="entry name" value="Pmannose_isomerase-type1_CS"/>
</dbReference>
<comment type="similarity">
    <text evidence="2">Belongs to the mannose-6-phosphate isomerase type 1 family.</text>
</comment>
<keyword evidence="6 14" id="KW-0413">Isomerase</keyword>
<evidence type="ECO:0000256" key="7">
    <source>
        <dbReference type="ARBA" id="ARBA00029741"/>
    </source>
</evidence>
<dbReference type="GO" id="GO:0008270">
    <property type="term" value="F:zinc ion binding"/>
    <property type="evidence" value="ECO:0007669"/>
    <property type="project" value="InterPro"/>
</dbReference>
<dbReference type="GO" id="GO:0005829">
    <property type="term" value="C:cytosol"/>
    <property type="evidence" value="ECO:0007669"/>
    <property type="project" value="TreeGrafter"/>
</dbReference>
<evidence type="ECO:0000313" key="15">
    <source>
        <dbReference type="Proteomes" id="UP001155586"/>
    </source>
</evidence>
<dbReference type="InterPro" id="IPR016305">
    <property type="entry name" value="Mannose-6-P_Isomerase"/>
</dbReference>
<dbReference type="NCBIfam" id="TIGR00218">
    <property type="entry name" value="manA"/>
    <property type="match status" value="1"/>
</dbReference>
<dbReference type="InterPro" id="IPR049071">
    <property type="entry name" value="MPI_cupin_dom"/>
</dbReference>
<gene>
    <name evidence="14" type="primary">manA</name>
    <name evidence="14" type="ORF">MD483_09725</name>
</gene>
<comment type="catalytic activity">
    <reaction evidence="1">
        <text>D-mannose 6-phosphate = D-fructose 6-phosphate</text>
        <dbReference type="Rhea" id="RHEA:12356"/>
        <dbReference type="ChEBI" id="CHEBI:58735"/>
        <dbReference type="ChEBI" id="CHEBI:61527"/>
        <dbReference type="EC" id="5.3.1.8"/>
    </reaction>
</comment>
<evidence type="ECO:0000256" key="6">
    <source>
        <dbReference type="ARBA" id="ARBA00023235"/>
    </source>
</evidence>
<dbReference type="Pfam" id="PF20511">
    <property type="entry name" value="PMI_typeI_cat"/>
    <property type="match status" value="1"/>
</dbReference>
<feature type="active site" evidence="9">
    <location>
        <position position="290"/>
    </location>
</feature>
<dbReference type="Pfam" id="PF21621">
    <property type="entry name" value="MPI_cupin_dom"/>
    <property type="match status" value="1"/>
</dbReference>
<evidence type="ECO:0000256" key="4">
    <source>
        <dbReference type="ARBA" id="ARBA00022723"/>
    </source>
</evidence>
<dbReference type="Pfam" id="PF20512">
    <property type="entry name" value="PMI_typeI_hel"/>
    <property type="match status" value="1"/>
</dbReference>
<evidence type="ECO:0000256" key="1">
    <source>
        <dbReference type="ARBA" id="ARBA00000757"/>
    </source>
</evidence>
<dbReference type="InterPro" id="IPR014710">
    <property type="entry name" value="RmlC-like_jellyroll"/>
</dbReference>
<feature type="domain" description="Phosphomannose isomerase type I helical insertion" evidence="12">
    <location>
        <begin position="190"/>
        <end position="252"/>
    </location>
</feature>
<dbReference type="AlphaFoldDB" id="A0A9X3CE67"/>
<dbReference type="EC" id="5.3.1.8" evidence="3"/>
<evidence type="ECO:0000256" key="8">
    <source>
        <dbReference type="ARBA" id="ARBA00030762"/>
    </source>
</evidence>
<dbReference type="InterPro" id="IPR001250">
    <property type="entry name" value="Man6P_Isoase-1"/>
</dbReference>